<dbReference type="GO" id="GO:0022627">
    <property type="term" value="C:cytosolic small ribosomal subunit"/>
    <property type="evidence" value="ECO:0007669"/>
    <property type="project" value="TreeGrafter"/>
</dbReference>
<feature type="domain" description="S1 motif" evidence="6">
    <location>
        <begin position="290"/>
        <end position="360"/>
    </location>
</feature>
<feature type="domain" description="S1 motif" evidence="6">
    <location>
        <begin position="200"/>
        <end position="273"/>
    </location>
</feature>
<dbReference type="InterPro" id="IPR035104">
    <property type="entry name" value="Ribosomal_protein_S1-like"/>
</dbReference>
<dbReference type="Proteomes" id="UP001296967">
    <property type="component" value="Unassembled WGS sequence"/>
</dbReference>
<evidence type="ECO:0000256" key="4">
    <source>
        <dbReference type="ARBA" id="ARBA00025604"/>
    </source>
</evidence>
<dbReference type="Gene3D" id="2.40.50.140">
    <property type="entry name" value="Nucleic acid-binding proteins"/>
    <property type="match status" value="4"/>
</dbReference>
<dbReference type="SMART" id="SM00316">
    <property type="entry name" value="S1"/>
    <property type="match status" value="4"/>
</dbReference>
<dbReference type="PANTHER" id="PTHR10724:SF7">
    <property type="entry name" value="SMALL RIBOSOMAL SUBUNIT PROTEIN BS1C"/>
    <property type="match status" value="1"/>
</dbReference>
<evidence type="ECO:0000256" key="3">
    <source>
        <dbReference type="ARBA" id="ARBA00023274"/>
    </source>
</evidence>
<dbReference type="AlphaFoldDB" id="A0AAJ0UFG7"/>
<evidence type="ECO:0000256" key="2">
    <source>
        <dbReference type="ARBA" id="ARBA00022980"/>
    </source>
</evidence>
<dbReference type="InterPro" id="IPR003029">
    <property type="entry name" value="S1_domain"/>
</dbReference>
<dbReference type="RefSeq" id="WP_201244922.1">
    <property type="nucleotide sequence ID" value="NZ_NHSF01000054.1"/>
</dbReference>
<dbReference type="SUPFAM" id="SSF50249">
    <property type="entry name" value="Nucleic acid-binding proteins"/>
    <property type="match status" value="4"/>
</dbReference>
<keyword evidence="3" id="KW-0687">Ribonucleoprotein</keyword>
<evidence type="ECO:0000256" key="1">
    <source>
        <dbReference type="ARBA" id="ARBA00006767"/>
    </source>
</evidence>
<comment type="caution">
    <text evidence="7">The sequence shown here is derived from an EMBL/GenBank/DDBJ whole genome shotgun (WGS) entry which is preliminary data.</text>
</comment>
<keyword evidence="2 7" id="KW-0689">Ribosomal protein</keyword>
<dbReference type="GO" id="GO:0006412">
    <property type="term" value="P:translation"/>
    <property type="evidence" value="ECO:0007669"/>
    <property type="project" value="TreeGrafter"/>
</dbReference>
<organism evidence="7 8">
    <name type="scientific">Halochromatium salexigens</name>
    <name type="common">Chromatium salexigens</name>
    <dbReference type="NCBI Taxonomy" id="49447"/>
    <lineage>
        <taxon>Bacteria</taxon>
        <taxon>Pseudomonadati</taxon>
        <taxon>Pseudomonadota</taxon>
        <taxon>Gammaproteobacteria</taxon>
        <taxon>Chromatiales</taxon>
        <taxon>Chromatiaceae</taxon>
        <taxon>Halochromatium</taxon>
    </lineage>
</organism>
<evidence type="ECO:0000313" key="8">
    <source>
        <dbReference type="Proteomes" id="UP001296967"/>
    </source>
</evidence>
<dbReference type="CDD" id="cd05688">
    <property type="entry name" value="S1_RPS1_repeat_ec3"/>
    <property type="match status" value="1"/>
</dbReference>
<reference evidence="7" key="1">
    <citation type="submission" date="2017-05" db="EMBL/GenBank/DDBJ databases">
        <authorList>
            <person name="Imhoff J.F."/>
            <person name="Rahn T."/>
            <person name="Kuenzel S."/>
            <person name="Neulinger S.C."/>
        </authorList>
    </citation>
    <scope>NUCLEOTIDE SEQUENCE</scope>
    <source>
        <strain evidence="7">DSM 4395</strain>
    </source>
</reference>
<dbReference type="PANTHER" id="PTHR10724">
    <property type="entry name" value="30S RIBOSOMAL PROTEIN S1"/>
    <property type="match status" value="1"/>
</dbReference>
<dbReference type="GO" id="GO:0003729">
    <property type="term" value="F:mRNA binding"/>
    <property type="evidence" value="ECO:0007669"/>
    <property type="project" value="TreeGrafter"/>
</dbReference>
<sequence>MTDDNDFEALLKELEKTEQALAARPKVGDRVQGTIIEIGEEHAFVDIGSKAEATLELSNLRDAEGQLNKAVGDPIEAAVTGIDPDTGTLVLGSRHARHAHGADQLQAAFQAGTPVEGQITGTTKGGLEVQIAGQRAFCPASQADLRFIEDLSTLVGERASFRITKFEGGRRLNLVVSRRAILEEAQAERAAEVRAKLEPGAVLAGTVVGLQEFGAFVDLGGVEGMIHISELALGRVRHPEEVLSIGQEIEVAVLRIEQTNNPKRPERIALSMRALAKSPWSDAAQRYRPGTQVRGRIERLEPFGAFVELEPGLTGLVHVSELGAGRRVEHPKDVVQVDQQVDAVVVQVDSERRRIGLSLAPERLQEAEASTGQSDASAPSDERRQRARDKTKDEDAGVGTLGELLKAQLGQGDAR</sequence>
<protein>
    <submittedName>
        <fullName evidence="7">30S ribosomal protein S1</fullName>
    </submittedName>
</protein>
<comment type="function">
    <text evidence="4">Binds mRNA; thus facilitating recognition of the initiation point. It is needed to translate mRNA with a short Shine-Dalgarno (SD) purine-rich sequence.</text>
</comment>
<comment type="similarity">
    <text evidence="1">Belongs to the bacterial ribosomal protein bS1 family.</text>
</comment>
<feature type="compositionally biased region" description="Basic and acidic residues" evidence="5">
    <location>
        <begin position="380"/>
        <end position="395"/>
    </location>
</feature>
<feature type="domain" description="S1 motif" evidence="6">
    <location>
        <begin position="28"/>
        <end position="94"/>
    </location>
</feature>
<dbReference type="EMBL" id="NHSF01000054">
    <property type="protein sequence ID" value="MBK5930483.1"/>
    <property type="molecule type" value="Genomic_DNA"/>
</dbReference>
<evidence type="ECO:0000313" key="7">
    <source>
        <dbReference type="EMBL" id="MBK5930483.1"/>
    </source>
</evidence>
<gene>
    <name evidence="7" type="ORF">CCR82_08110</name>
</gene>
<evidence type="ECO:0000256" key="5">
    <source>
        <dbReference type="SAM" id="MobiDB-lite"/>
    </source>
</evidence>
<dbReference type="InterPro" id="IPR012340">
    <property type="entry name" value="NA-bd_OB-fold"/>
</dbReference>
<dbReference type="PROSITE" id="PS50126">
    <property type="entry name" value="S1"/>
    <property type="match status" value="4"/>
</dbReference>
<feature type="domain" description="S1 motif" evidence="6">
    <location>
        <begin position="112"/>
        <end position="179"/>
    </location>
</feature>
<proteinExistence type="inferred from homology"/>
<dbReference type="CDD" id="cd04465">
    <property type="entry name" value="S1_RPS1_repeat_ec2_hs2"/>
    <property type="match status" value="1"/>
</dbReference>
<keyword evidence="8" id="KW-1185">Reference proteome</keyword>
<feature type="compositionally biased region" description="Polar residues" evidence="5">
    <location>
        <begin position="368"/>
        <end position="377"/>
    </location>
</feature>
<name>A0AAJ0UFG7_HALSE</name>
<dbReference type="InterPro" id="IPR050437">
    <property type="entry name" value="Ribos_protein_bS1-like"/>
</dbReference>
<accession>A0AAJ0UFG7</accession>
<dbReference type="FunFam" id="2.40.50.140:FF:000103">
    <property type="entry name" value="protein RRP5 homolog"/>
    <property type="match status" value="1"/>
</dbReference>
<dbReference type="PRINTS" id="PR00681">
    <property type="entry name" value="RIBOSOMALS1"/>
</dbReference>
<dbReference type="Pfam" id="PF00575">
    <property type="entry name" value="S1"/>
    <property type="match status" value="4"/>
</dbReference>
<reference evidence="7" key="2">
    <citation type="journal article" date="2020" name="Microorganisms">
        <title>Osmotic Adaptation and Compatible Solute Biosynthesis of Phototrophic Bacteria as Revealed from Genome Analyses.</title>
        <authorList>
            <person name="Imhoff J.F."/>
            <person name="Rahn T."/>
            <person name="Kunzel S."/>
            <person name="Keller A."/>
            <person name="Neulinger S.C."/>
        </authorList>
    </citation>
    <scope>NUCLEOTIDE SEQUENCE</scope>
    <source>
        <strain evidence="7">DSM 4395</strain>
    </source>
</reference>
<evidence type="ECO:0000259" key="6">
    <source>
        <dbReference type="PROSITE" id="PS50126"/>
    </source>
</evidence>
<dbReference type="GO" id="GO:0003735">
    <property type="term" value="F:structural constituent of ribosome"/>
    <property type="evidence" value="ECO:0007669"/>
    <property type="project" value="TreeGrafter"/>
</dbReference>
<feature type="region of interest" description="Disordered" evidence="5">
    <location>
        <begin position="363"/>
        <end position="415"/>
    </location>
</feature>